<dbReference type="RefSeq" id="WP_206595655.1">
    <property type="nucleotide sequence ID" value="NZ_JAFKCS010000021.1"/>
</dbReference>
<evidence type="ECO:0000313" key="1">
    <source>
        <dbReference type="EMBL" id="MBN7821688.1"/>
    </source>
</evidence>
<name>A0ABS3CX57_9ALTE</name>
<gene>
    <name evidence="1" type="ORF">J0A65_17600</name>
</gene>
<accession>A0ABS3CX57</accession>
<dbReference type="Proteomes" id="UP000663992">
    <property type="component" value="Unassembled WGS sequence"/>
</dbReference>
<dbReference type="EMBL" id="JAFKCS010000021">
    <property type="protein sequence ID" value="MBN7821688.1"/>
    <property type="molecule type" value="Genomic_DNA"/>
</dbReference>
<proteinExistence type="predicted"/>
<protein>
    <submittedName>
        <fullName evidence="1">Uncharacterized protein</fullName>
    </submittedName>
</protein>
<comment type="caution">
    <text evidence="1">The sequence shown here is derived from an EMBL/GenBank/DDBJ whole genome shotgun (WGS) entry which is preliminary data.</text>
</comment>
<sequence>MDPDLVGQVAEGMQGSGFIDDISGIVNRGCPDTTCPISGPVDGLADRKDSFFKMLRAMGLNPQ</sequence>
<reference evidence="1 2" key="1">
    <citation type="submission" date="2021-03" db="EMBL/GenBank/DDBJ databases">
        <title>novel species isolated from a fishpond in China.</title>
        <authorList>
            <person name="Lu H."/>
            <person name="Cai Z."/>
        </authorList>
    </citation>
    <scope>NUCLEOTIDE SEQUENCE [LARGE SCALE GENOMIC DNA]</scope>
    <source>
        <strain evidence="1 2">Y57</strain>
    </source>
</reference>
<keyword evidence="2" id="KW-1185">Reference proteome</keyword>
<evidence type="ECO:0000313" key="2">
    <source>
        <dbReference type="Proteomes" id="UP000663992"/>
    </source>
</evidence>
<organism evidence="1 2">
    <name type="scientific">Bowmanella yangjiangensis</name>
    <dbReference type="NCBI Taxonomy" id="2811230"/>
    <lineage>
        <taxon>Bacteria</taxon>
        <taxon>Pseudomonadati</taxon>
        <taxon>Pseudomonadota</taxon>
        <taxon>Gammaproteobacteria</taxon>
        <taxon>Alteromonadales</taxon>
        <taxon>Alteromonadaceae</taxon>
        <taxon>Bowmanella</taxon>
    </lineage>
</organism>